<evidence type="ECO:0000313" key="10">
    <source>
        <dbReference type="Proteomes" id="UP000663877"/>
    </source>
</evidence>
<sequence length="1312" mass="151081">MRRLYEYALHAVYSTLHVIEPGATRDQLADHIAKLFNIDPEEHETKYKRTLKAQACSVTLFVDVKKARDLLGEDENGLSDPYCKVSVVSVPNKSENLNDMTTATSYLSSPDSPIPIKRSRSFFSCIAPPSRPKSKSSTGVNKQRKSRKTSKDHTSAISTERRKTLPKLIFRTDVRPKTINPEWNEHFEFEIENVYTQELLISVFDSDRGQIPGMKTLVKEKRGVTKKIRGMRTLFATGQLDDDFLGQVMVDIKSLATSDHEKWYPLTGMNQTHANNNKSRGEILLGLKVHFKLASRHWVTNENVLQFHRRHSTLSSAGQTPTSIILRSNIFRKNFRPASLQVRDYTRTSIFENDDPAAHSNSGDSILTLATDSDLPLLIEEYHQLFRIIILHQLEDTRELNKDNFNGLFIDWDGGINELSSSVLLQFRVLYNISVLSQSFIQLLVILELRCSEDYALFISQAVIEAYFTIFMGLVKERTNANDLDFTDYEKTMFKEIFYLFIGHYKQRVHNDKSWFPPSKESLPNIQSVFDILRILLKLNICSNEAVMIEHLGDTIRLRLQNDINDSFDLHTFVVNEKNEIQLHTARDFLDYVKKLAESMSLIPEYDEICTKYNANYIKICFFGSNSAGDRLAELTKCLLKNMIDSFQTYSKPVVKATSSIYDPNLIQNSTVLLNLYLYLQTIVTALRNNHTEQDWVTNAFKLKLIEYRQWFSPTMKFLLEGFVANIRQAMERAVEDDSELIPDENIILYSQSSMAATSLCIKLCREWESIDYPDINVRYTALIKLTNTICEQCQHYARRTARKLSENAYFTDLTRTRSFNVTKKLCMLVNDIEYVKRNVLSSLPNLLNFSTVIDKMIENYGSDDFSQTKVTLERLISTAAHEMTDVIKSILEHVALSVHESLKAKITNYYRDEKAGKVDCMKDVNRYIDQEILHQLYKGLEPVQYSRVACAIRIKTLQCLRILLPPQEPPTFYQRVIESFDHLAAYFEAVCREDPQLPGPPCDEITTFRRSLQTGALTTEQLQLAYFKEICQYEYPTNNGEIVFRTAHEIVNGLVTIHCFILSCRNLPRMDLIGTSDPYVILELLPYSLYHKPQKEYKTSTQKRTLEPEFNELFQWHRLPLNVLKERGAVLRISVWDEDYVNDDFIGECFVPLVNIEPLKNLASLRDVPVSEVRLRRPLKNMQPRTFDLIRNRAAFDEQAAVFLKQRTAVMQSGNGSDVASAISDDRKSSASYTSAALRSLLCMFPFHIGFDSNRRHHANQMYKSDASLNTSIYSDSNYNSLNYRFWNILNWKGTGTDEASVDNADEFGST</sequence>
<feature type="region of interest" description="Disordered" evidence="4">
    <location>
        <begin position="125"/>
        <end position="158"/>
    </location>
</feature>
<evidence type="ECO:0000313" key="7">
    <source>
        <dbReference type="EMBL" id="CAF1262428.1"/>
    </source>
</evidence>
<evidence type="ECO:0000313" key="8">
    <source>
        <dbReference type="EMBL" id="CAF1551369.1"/>
    </source>
</evidence>
<dbReference type="InterPro" id="IPR014770">
    <property type="entry name" value="Munc13_1"/>
</dbReference>
<dbReference type="Proteomes" id="UP000663832">
    <property type="component" value="Unassembled WGS sequence"/>
</dbReference>
<dbReference type="GO" id="GO:0099503">
    <property type="term" value="C:secretory vesicle"/>
    <property type="evidence" value="ECO:0007669"/>
    <property type="project" value="TreeGrafter"/>
</dbReference>
<comment type="subcellular location">
    <subcellularLocation>
        <location evidence="1">Late endosome</location>
    </subcellularLocation>
</comment>
<evidence type="ECO:0000313" key="9">
    <source>
        <dbReference type="Proteomes" id="UP000663832"/>
    </source>
</evidence>
<accession>A0A815AX57</accession>
<feature type="domain" description="C2" evidence="5">
    <location>
        <begin position="40"/>
        <end position="264"/>
    </location>
</feature>
<evidence type="ECO:0000256" key="1">
    <source>
        <dbReference type="ARBA" id="ARBA00004603"/>
    </source>
</evidence>
<feature type="domain" description="C2" evidence="5">
    <location>
        <begin position="1039"/>
        <end position="1168"/>
    </location>
</feature>
<evidence type="ECO:0000256" key="3">
    <source>
        <dbReference type="ARBA" id="ARBA00022483"/>
    </source>
</evidence>
<dbReference type="SUPFAM" id="SSF49562">
    <property type="entry name" value="C2 domain (Calcium/lipid-binding domain, CaLB)"/>
    <property type="match status" value="2"/>
</dbReference>
<evidence type="ECO:0000259" key="5">
    <source>
        <dbReference type="PROSITE" id="PS50004"/>
    </source>
</evidence>
<comment type="caution">
    <text evidence="7">The sequence shown here is derived from an EMBL/GenBank/DDBJ whole genome shotgun (WGS) entry which is preliminary data.</text>
</comment>
<dbReference type="PANTHER" id="PTHR45999">
    <property type="entry name" value="UNC-13-4A, ISOFORM B"/>
    <property type="match status" value="1"/>
</dbReference>
<evidence type="ECO:0000256" key="2">
    <source>
        <dbReference type="ARBA" id="ARBA00005823"/>
    </source>
</evidence>
<dbReference type="EMBL" id="CAJNOM010000728">
    <property type="protein sequence ID" value="CAF1551369.1"/>
    <property type="molecule type" value="Genomic_DNA"/>
</dbReference>
<dbReference type="PROSITE" id="PS50004">
    <property type="entry name" value="C2"/>
    <property type="match status" value="2"/>
</dbReference>
<comment type="similarity">
    <text evidence="2">Belongs to the unc-13 family.</text>
</comment>
<feature type="domain" description="MHD1" evidence="6">
    <location>
        <begin position="674"/>
        <end position="801"/>
    </location>
</feature>
<dbReference type="InterPro" id="IPR000008">
    <property type="entry name" value="C2_dom"/>
</dbReference>
<keyword evidence="9" id="KW-1185">Reference proteome</keyword>
<evidence type="ECO:0000259" key="6">
    <source>
        <dbReference type="PROSITE" id="PS51258"/>
    </source>
</evidence>
<dbReference type="SMART" id="SM00239">
    <property type="entry name" value="C2"/>
    <property type="match status" value="2"/>
</dbReference>
<dbReference type="Gene3D" id="2.60.40.150">
    <property type="entry name" value="C2 domain"/>
    <property type="match status" value="2"/>
</dbReference>
<dbReference type="InterPro" id="IPR052095">
    <property type="entry name" value="UNC-13_domain"/>
</dbReference>
<feature type="compositionally biased region" description="Basic and acidic residues" evidence="4">
    <location>
        <begin position="149"/>
        <end position="158"/>
    </location>
</feature>
<dbReference type="Proteomes" id="UP000663877">
    <property type="component" value="Unassembled WGS sequence"/>
</dbReference>
<name>A0A815AX57_9BILA</name>
<dbReference type="PROSITE" id="PS51258">
    <property type="entry name" value="MHD1"/>
    <property type="match status" value="1"/>
</dbReference>
<dbReference type="OrthoDB" id="7976202at2759"/>
<organism evidence="7 10">
    <name type="scientific">Adineta steineri</name>
    <dbReference type="NCBI Taxonomy" id="433720"/>
    <lineage>
        <taxon>Eukaryota</taxon>
        <taxon>Metazoa</taxon>
        <taxon>Spiralia</taxon>
        <taxon>Gnathifera</taxon>
        <taxon>Rotifera</taxon>
        <taxon>Eurotatoria</taxon>
        <taxon>Bdelloidea</taxon>
        <taxon>Adinetida</taxon>
        <taxon>Adinetidae</taxon>
        <taxon>Adineta</taxon>
    </lineage>
</organism>
<dbReference type="PANTHER" id="PTHR45999:SF6">
    <property type="entry name" value="MHD2 DOMAIN-CONTAINING PROTEIN"/>
    <property type="match status" value="1"/>
</dbReference>
<reference evidence="7" key="1">
    <citation type="submission" date="2021-02" db="EMBL/GenBank/DDBJ databases">
        <authorList>
            <person name="Nowell W R."/>
        </authorList>
    </citation>
    <scope>NUCLEOTIDE SEQUENCE</scope>
</reference>
<dbReference type="EMBL" id="CAJNOI010000381">
    <property type="protein sequence ID" value="CAF1262428.1"/>
    <property type="molecule type" value="Genomic_DNA"/>
</dbReference>
<evidence type="ECO:0000256" key="4">
    <source>
        <dbReference type="SAM" id="MobiDB-lite"/>
    </source>
</evidence>
<dbReference type="Pfam" id="PF00168">
    <property type="entry name" value="C2"/>
    <property type="match status" value="3"/>
</dbReference>
<keyword evidence="3" id="KW-0268">Exocytosis</keyword>
<dbReference type="GO" id="GO:0005770">
    <property type="term" value="C:late endosome"/>
    <property type="evidence" value="ECO:0007669"/>
    <property type="project" value="UniProtKB-SubCell"/>
</dbReference>
<gene>
    <name evidence="7" type="ORF">BJG266_LOCUS30196</name>
    <name evidence="8" type="ORF">QVE165_LOCUS47114</name>
</gene>
<proteinExistence type="inferred from homology"/>
<dbReference type="GO" id="GO:0006887">
    <property type="term" value="P:exocytosis"/>
    <property type="evidence" value="ECO:0007669"/>
    <property type="project" value="UniProtKB-KW"/>
</dbReference>
<dbReference type="Gene3D" id="1.10.357.50">
    <property type="match status" value="1"/>
</dbReference>
<protein>
    <submittedName>
        <fullName evidence="7">Uncharacterized protein</fullName>
    </submittedName>
</protein>
<dbReference type="InterPro" id="IPR035892">
    <property type="entry name" value="C2_domain_sf"/>
</dbReference>